<dbReference type="Proteomes" id="UP000242696">
    <property type="component" value="Segment"/>
</dbReference>
<dbReference type="OrthoDB" id="35666at10239"/>
<keyword evidence="2" id="KW-1185">Reference proteome</keyword>
<dbReference type="EMBL" id="MG271984">
    <property type="protein sequence ID" value="AUG72291.1"/>
    <property type="molecule type" value="Genomic_DNA"/>
</dbReference>
<proteinExistence type="predicted"/>
<accession>A0A2H5AJG5</accession>
<dbReference type="RefSeq" id="YP_009447863.1">
    <property type="nucleotide sequence ID" value="NC_036579.1"/>
</dbReference>
<dbReference type="KEGG" id="vg:35414683"/>
<organism evidence="1">
    <name type="scientific">black bullhead herpesvirus</name>
    <dbReference type="NCBI Taxonomy" id="508441"/>
    <lineage>
        <taxon>Viruses</taxon>
        <taxon>Duplodnaviria</taxon>
        <taxon>Heunggongvirae</taxon>
        <taxon>Peploviricota</taxon>
        <taxon>Herviviricetes</taxon>
        <taxon>Herpesvirales</taxon>
        <taxon>Alloherpesviridae</taxon>
        <taxon>Ictavirus</taxon>
        <taxon>Ictavirus ictaluridallo2</taxon>
    </lineage>
</organism>
<protein>
    <submittedName>
        <fullName evidence="1">ORF38</fullName>
    </submittedName>
</protein>
<reference evidence="1" key="1">
    <citation type="journal article" date="2018" name="Arch. Virol.">
        <title>Complete genome sequence and analysis of ictalurid herpesvirus 2.</title>
        <authorList>
            <person name="Borzak R."/>
            <person name="Haluk T."/>
            <person name="Bartha D."/>
            <person name="Doszpoly A."/>
        </authorList>
    </citation>
    <scope>NUCLEOTIDE SEQUENCE</scope>
    <source>
        <strain evidence="1">760/94</strain>
    </source>
</reference>
<evidence type="ECO:0000313" key="2">
    <source>
        <dbReference type="Proteomes" id="UP000242696"/>
    </source>
</evidence>
<sequence>MSFLAFCCCCCPEVYIAIGQFFRAQFTKTQVYDILSDGDYHLTSDISIRAVDHYRQAIRLNTIKEVAPGVLGGVATEAVDTRIADNLEAGTAIVRELDRWERATAKNSTTNLVSIISSINK</sequence>
<evidence type="ECO:0000313" key="1">
    <source>
        <dbReference type="EMBL" id="AUG72291.1"/>
    </source>
</evidence>
<name>A0A2H5AJG5_9VIRU</name>
<dbReference type="GeneID" id="35414683"/>